<gene>
    <name evidence="2" type="ORF">ACFO3J_14035</name>
</gene>
<dbReference type="RefSeq" id="WP_386429660.1">
    <property type="nucleotide sequence ID" value="NZ_JBHSBB010000010.1"/>
</dbReference>
<name>A0ABV8HKN3_9ACTN</name>
<sequence length="201" mass="21897">MSSNVSPDISAKTTPQRRPVPALMTLTNATRPRRPAGARTATAVDAFSSYAAAVTLLQPLGLSQPLRADQLDDLRALADEIRAIIEALVDNRRPPGCPTLNRFSAQATATQTLRIGAQGALSVDVRWQAAGALAELACQIVTEFSGLDPARLHYCAREACDLLFYDTTRSRSQRWHSESPCGLRERQDRWRKMADPGAVIA</sequence>
<comment type="caution">
    <text evidence="2">The sequence shown here is derived from an EMBL/GenBank/DDBJ whole genome shotgun (WGS) entry which is preliminary data.</text>
</comment>
<proteinExistence type="predicted"/>
<dbReference type="PANTHER" id="PTHR35525:SF3">
    <property type="entry name" value="BLL6575 PROTEIN"/>
    <property type="match status" value="1"/>
</dbReference>
<dbReference type="Pfam" id="PF11706">
    <property type="entry name" value="zf-CGNR"/>
    <property type="match status" value="1"/>
</dbReference>
<evidence type="ECO:0000313" key="3">
    <source>
        <dbReference type="Proteomes" id="UP001595765"/>
    </source>
</evidence>
<dbReference type="InterPro" id="IPR021005">
    <property type="entry name" value="Znf_CGNR"/>
</dbReference>
<evidence type="ECO:0000313" key="2">
    <source>
        <dbReference type="EMBL" id="MFC4032598.1"/>
    </source>
</evidence>
<dbReference type="EMBL" id="JBHSBB010000010">
    <property type="protein sequence ID" value="MFC4032598.1"/>
    <property type="molecule type" value="Genomic_DNA"/>
</dbReference>
<dbReference type="InterPro" id="IPR023286">
    <property type="entry name" value="ABATE_dom_sf"/>
</dbReference>
<reference evidence="3" key="1">
    <citation type="journal article" date="2019" name="Int. J. Syst. Evol. Microbiol.">
        <title>The Global Catalogue of Microorganisms (GCM) 10K type strain sequencing project: providing services to taxonomists for standard genome sequencing and annotation.</title>
        <authorList>
            <consortium name="The Broad Institute Genomics Platform"/>
            <consortium name="The Broad Institute Genome Sequencing Center for Infectious Disease"/>
            <person name="Wu L."/>
            <person name="Ma J."/>
        </authorList>
    </citation>
    <scope>NUCLEOTIDE SEQUENCE [LARGE SCALE GENOMIC DNA]</scope>
    <source>
        <strain evidence="3">CGMCC 4.7237</strain>
    </source>
</reference>
<feature type="domain" description="Zinc finger CGNR" evidence="1">
    <location>
        <begin position="151"/>
        <end position="192"/>
    </location>
</feature>
<accession>A0ABV8HKN3</accession>
<protein>
    <submittedName>
        <fullName evidence="2">CGNR zinc finger domain-containing protein</fullName>
    </submittedName>
</protein>
<dbReference type="SUPFAM" id="SSF160904">
    <property type="entry name" value="Jann2411-like"/>
    <property type="match status" value="1"/>
</dbReference>
<dbReference type="InterPro" id="IPR010852">
    <property type="entry name" value="ABATE"/>
</dbReference>
<dbReference type="Gene3D" id="1.10.3300.10">
    <property type="entry name" value="Jann2411-like domain"/>
    <property type="match status" value="1"/>
</dbReference>
<organism evidence="2 3">
    <name type="scientific">Streptomyces polygonati</name>
    <dbReference type="NCBI Taxonomy" id="1617087"/>
    <lineage>
        <taxon>Bacteria</taxon>
        <taxon>Bacillati</taxon>
        <taxon>Actinomycetota</taxon>
        <taxon>Actinomycetes</taxon>
        <taxon>Kitasatosporales</taxon>
        <taxon>Streptomycetaceae</taxon>
        <taxon>Streptomyces</taxon>
    </lineage>
</organism>
<evidence type="ECO:0000259" key="1">
    <source>
        <dbReference type="Pfam" id="PF11706"/>
    </source>
</evidence>
<dbReference type="PANTHER" id="PTHR35525">
    <property type="entry name" value="BLL6575 PROTEIN"/>
    <property type="match status" value="1"/>
</dbReference>
<keyword evidence="3" id="KW-1185">Reference proteome</keyword>
<dbReference type="Proteomes" id="UP001595765">
    <property type="component" value="Unassembled WGS sequence"/>
</dbReference>